<dbReference type="EMBL" id="JAESIY010000011">
    <property type="protein sequence ID" value="MBL3658241.1"/>
    <property type="molecule type" value="Genomic_DNA"/>
</dbReference>
<comment type="caution">
    <text evidence="2">The sequence shown here is derived from an EMBL/GenBank/DDBJ whole genome shotgun (WGS) entry which is preliminary data.</text>
</comment>
<protein>
    <recommendedName>
        <fullName evidence="4">DUF1648 domain-containing protein</fullName>
    </recommendedName>
</protein>
<evidence type="ECO:0008006" key="4">
    <source>
        <dbReference type="Google" id="ProtNLM"/>
    </source>
</evidence>
<gene>
    <name evidence="2" type="ORF">JL102_18965</name>
</gene>
<proteinExistence type="predicted"/>
<sequence length="148" mass="16806">MTRLIKAGWFVSLLVSLAALLYVYASIPAEVIYRLDNFGNPVGEISRETFFYVSLIILVIANFSLYTVSRSLQYKDESIKNIMTSWQLSFAVVLNFFFIIVWNFISLVNSGEHYAYTNSGYLIYVALGLIALWVIALPVILIKKKISS</sequence>
<dbReference type="RefSeq" id="WP_202246034.1">
    <property type="nucleotide sequence ID" value="NZ_JAESIY010000011.1"/>
</dbReference>
<feature type="transmembrane region" description="Helical" evidence="1">
    <location>
        <begin position="49"/>
        <end position="68"/>
    </location>
</feature>
<reference evidence="2" key="1">
    <citation type="submission" date="2021-01" db="EMBL/GenBank/DDBJ databases">
        <title>Fulvivirga kasyanovii gen. nov., sp nov., a novel member of the phylum Bacteroidetes isolated from seawater in a mussel farm.</title>
        <authorList>
            <person name="Zhao L.-H."/>
            <person name="Wang Z.-J."/>
        </authorList>
    </citation>
    <scope>NUCLEOTIDE SEQUENCE</scope>
    <source>
        <strain evidence="2">2943</strain>
    </source>
</reference>
<organism evidence="2 3">
    <name type="scientific">Fulvivirga sediminis</name>
    <dbReference type="NCBI Taxonomy" id="2803949"/>
    <lineage>
        <taxon>Bacteria</taxon>
        <taxon>Pseudomonadati</taxon>
        <taxon>Bacteroidota</taxon>
        <taxon>Cytophagia</taxon>
        <taxon>Cytophagales</taxon>
        <taxon>Fulvivirgaceae</taxon>
        <taxon>Fulvivirga</taxon>
    </lineage>
</organism>
<evidence type="ECO:0000313" key="3">
    <source>
        <dbReference type="Proteomes" id="UP000659388"/>
    </source>
</evidence>
<feature type="transmembrane region" description="Helical" evidence="1">
    <location>
        <begin position="88"/>
        <end position="109"/>
    </location>
</feature>
<keyword evidence="1" id="KW-0812">Transmembrane</keyword>
<dbReference type="AlphaFoldDB" id="A0A937K265"/>
<dbReference type="Proteomes" id="UP000659388">
    <property type="component" value="Unassembled WGS sequence"/>
</dbReference>
<accession>A0A937K265</accession>
<feature type="transmembrane region" description="Helical" evidence="1">
    <location>
        <begin position="121"/>
        <end position="142"/>
    </location>
</feature>
<keyword evidence="1" id="KW-0472">Membrane</keyword>
<evidence type="ECO:0000256" key="1">
    <source>
        <dbReference type="SAM" id="Phobius"/>
    </source>
</evidence>
<evidence type="ECO:0000313" key="2">
    <source>
        <dbReference type="EMBL" id="MBL3658241.1"/>
    </source>
</evidence>
<keyword evidence="3" id="KW-1185">Reference proteome</keyword>
<keyword evidence="1" id="KW-1133">Transmembrane helix</keyword>
<name>A0A937K265_9BACT</name>